<dbReference type="OrthoDB" id="5493262at2"/>
<dbReference type="Proteomes" id="UP000324101">
    <property type="component" value="Chromosome"/>
</dbReference>
<feature type="region of interest" description="Disordered" evidence="1">
    <location>
        <begin position="1"/>
        <end position="200"/>
    </location>
</feature>
<gene>
    <name evidence="2" type="ORF">DEJ51_06840</name>
</gene>
<name>A0A5P2DFW1_STRVZ</name>
<organism evidence="2 3">
    <name type="scientific">Streptomyces venezuelae</name>
    <dbReference type="NCBI Taxonomy" id="54571"/>
    <lineage>
        <taxon>Bacteria</taxon>
        <taxon>Bacillati</taxon>
        <taxon>Actinomycetota</taxon>
        <taxon>Actinomycetes</taxon>
        <taxon>Kitasatosporales</taxon>
        <taxon>Streptomycetaceae</taxon>
        <taxon>Streptomyces</taxon>
    </lineage>
</organism>
<proteinExistence type="predicted"/>
<dbReference type="EMBL" id="CP029189">
    <property type="protein sequence ID" value="QES53996.1"/>
    <property type="molecule type" value="Genomic_DNA"/>
</dbReference>
<protein>
    <submittedName>
        <fullName evidence="2">Uncharacterized protein</fullName>
    </submittedName>
</protein>
<evidence type="ECO:0000313" key="3">
    <source>
        <dbReference type="Proteomes" id="UP000324101"/>
    </source>
</evidence>
<feature type="compositionally biased region" description="Low complexity" evidence="1">
    <location>
        <begin position="55"/>
        <end position="73"/>
    </location>
</feature>
<dbReference type="AlphaFoldDB" id="A0A5P2DFW1"/>
<evidence type="ECO:0000256" key="1">
    <source>
        <dbReference type="SAM" id="MobiDB-lite"/>
    </source>
</evidence>
<accession>A0A5P2DFW1</accession>
<sequence>MSDDADDPHAAPYGRQAPDGGLRPAGYPEGRIPAVPEPRRARLGGASRTAGPQHRVPGGRAPGAGRRIPATGALPPVPSALRSEAGGPLVIRPEGSGPASTEAEARPDAAAAAPPGRVPSYVHGRTRQVADRVGAKPAVRSGGAHGHRRRPLRRPRTGISEARGAITVDPDRAPPRPPTAPSTTSSPGLRHRPGTPRTPR</sequence>
<feature type="compositionally biased region" description="Basic residues" evidence="1">
    <location>
        <begin position="145"/>
        <end position="156"/>
    </location>
</feature>
<reference evidence="2 3" key="1">
    <citation type="submission" date="2018-05" db="EMBL/GenBank/DDBJ databases">
        <title>Streptomyces venezuelae.</title>
        <authorList>
            <person name="Kim W."/>
            <person name="Lee N."/>
            <person name="Cho B.-K."/>
        </authorList>
    </citation>
    <scope>NUCLEOTIDE SEQUENCE [LARGE SCALE GENOMIC DNA]</scope>
    <source>
        <strain evidence="2 3">ATCC 21018</strain>
    </source>
</reference>
<evidence type="ECO:0000313" key="2">
    <source>
        <dbReference type="EMBL" id="QES53996.1"/>
    </source>
</evidence>
<feature type="compositionally biased region" description="Basic residues" evidence="1">
    <location>
        <begin position="189"/>
        <end position="200"/>
    </location>
</feature>
<dbReference type="RefSeq" id="WP_150256782.1">
    <property type="nucleotide sequence ID" value="NZ_CP029189.1"/>
</dbReference>